<reference evidence="4 5" key="1">
    <citation type="journal article" date="2020" name="Mol. Biol. Evol.">
        <title>Distinct Expression and Methylation Patterns for Genes with Different Fates following a Single Whole-Genome Duplication in Flowering Plants.</title>
        <authorList>
            <person name="Shi T."/>
            <person name="Rahmani R.S."/>
            <person name="Gugger P.F."/>
            <person name="Wang M."/>
            <person name="Li H."/>
            <person name="Zhang Y."/>
            <person name="Li Z."/>
            <person name="Wang Q."/>
            <person name="Van de Peer Y."/>
            <person name="Marchal K."/>
            <person name="Chen J."/>
        </authorList>
    </citation>
    <scope>NUCLEOTIDE SEQUENCE [LARGE SCALE GENOMIC DNA]</scope>
    <source>
        <tissue evidence="4">Leaf</tissue>
    </source>
</reference>
<dbReference type="Gene3D" id="1.10.560.10">
    <property type="entry name" value="GroEL-like equatorial domain"/>
    <property type="match status" value="1"/>
</dbReference>
<protein>
    <recommendedName>
        <fullName evidence="6">T-complex protein 1 subunit beta-like</fullName>
    </recommendedName>
</protein>
<dbReference type="Pfam" id="PF00118">
    <property type="entry name" value="Cpn60_TCP1"/>
    <property type="match status" value="1"/>
</dbReference>
<dbReference type="GO" id="GO:0005524">
    <property type="term" value="F:ATP binding"/>
    <property type="evidence" value="ECO:0007669"/>
    <property type="project" value="UniProtKB-KW"/>
</dbReference>
<dbReference type="InterPro" id="IPR002423">
    <property type="entry name" value="Cpn60/GroEL/TCP-1"/>
</dbReference>
<evidence type="ECO:0000256" key="1">
    <source>
        <dbReference type="ARBA" id="ARBA00022741"/>
    </source>
</evidence>
<dbReference type="InterPro" id="IPR027413">
    <property type="entry name" value="GROEL-like_equatorial_sf"/>
</dbReference>
<keyword evidence="5" id="KW-1185">Reference proteome</keyword>
<dbReference type="EMBL" id="DUZY01000002">
    <property type="protein sequence ID" value="DAD26996.1"/>
    <property type="molecule type" value="Genomic_DNA"/>
</dbReference>
<proteinExistence type="predicted"/>
<organism evidence="4 5">
    <name type="scientific">Nelumbo nucifera</name>
    <name type="common">Sacred lotus</name>
    <dbReference type="NCBI Taxonomy" id="4432"/>
    <lineage>
        <taxon>Eukaryota</taxon>
        <taxon>Viridiplantae</taxon>
        <taxon>Streptophyta</taxon>
        <taxon>Embryophyta</taxon>
        <taxon>Tracheophyta</taxon>
        <taxon>Spermatophyta</taxon>
        <taxon>Magnoliopsida</taxon>
        <taxon>Proteales</taxon>
        <taxon>Nelumbonaceae</taxon>
        <taxon>Nelumbo</taxon>
    </lineage>
</organism>
<comment type="caution">
    <text evidence="4">The sequence shown here is derived from an EMBL/GenBank/DDBJ whole genome shotgun (WGS) entry which is preliminary data.</text>
</comment>
<accession>A0A822Y740</accession>
<evidence type="ECO:0000256" key="3">
    <source>
        <dbReference type="ARBA" id="ARBA00023186"/>
    </source>
</evidence>
<dbReference type="InterPro" id="IPR017998">
    <property type="entry name" value="Chaperone_TCP-1"/>
</dbReference>
<name>A0A822Y740_NELNU</name>
<dbReference type="GO" id="GO:0140662">
    <property type="term" value="F:ATP-dependent protein folding chaperone"/>
    <property type="evidence" value="ECO:0007669"/>
    <property type="project" value="InterPro"/>
</dbReference>
<evidence type="ECO:0008006" key="6">
    <source>
        <dbReference type="Google" id="ProtNLM"/>
    </source>
</evidence>
<evidence type="ECO:0000313" key="5">
    <source>
        <dbReference type="Proteomes" id="UP000607653"/>
    </source>
</evidence>
<dbReference type="Proteomes" id="UP000607653">
    <property type="component" value="Unassembled WGS sequence"/>
</dbReference>
<dbReference type="AlphaFoldDB" id="A0A822Y740"/>
<evidence type="ECO:0000256" key="2">
    <source>
        <dbReference type="ARBA" id="ARBA00022840"/>
    </source>
</evidence>
<keyword evidence="3" id="KW-0143">Chaperone</keyword>
<dbReference type="SUPFAM" id="SSF48592">
    <property type="entry name" value="GroEL equatorial domain-like"/>
    <property type="match status" value="1"/>
</dbReference>
<keyword evidence="2" id="KW-0067">ATP-binding</keyword>
<gene>
    <name evidence="4" type="ORF">HUJ06_028464</name>
</gene>
<keyword evidence="1" id="KW-0547">Nucleotide-binding</keyword>
<sequence>MAKEVDELARRTPGKKSHSIEAFSWALQAIPTTIADNAGLDSAELISQLRVEHHKEGCIVGIDILLGAVGDMEKLGISESFKVKQAVLLFATEVVEMILRVDEIITCAPRKREDRFWRIGIEKE</sequence>
<evidence type="ECO:0000313" key="4">
    <source>
        <dbReference type="EMBL" id="DAD26996.1"/>
    </source>
</evidence>
<dbReference type="PANTHER" id="PTHR11353">
    <property type="entry name" value="CHAPERONIN"/>
    <property type="match status" value="1"/>
</dbReference>